<evidence type="ECO:0000313" key="2">
    <source>
        <dbReference type="EMBL" id="ERG92400.1"/>
    </source>
</evidence>
<dbReference type="EMBL" id="KE356560">
    <property type="protein sequence ID" value="ERG92400.1"/>
    <property type="molecule type" value="Genomic_DNA"/>
</dbReference>
<feature type="compositionally biased region" description="Polar residues" evidence="1">
    <location>
        <begin position="70"/>
        <end position="80"/>
    </location>
</feature>
<dbReference type="STRING" id="1238424.J07HQW1_02443"/>
<dbReference type="SUPFAM" id="SSF54292">
    <property type="entry name" value="2Fe-2S ferredoxin-like"/>
    <property type="match status" value="1"/>
</dbReference>
<dbReference type="Gene3D" id="3.10.20.30">
    <property type="match status" value="1"/>
</dbReference>
<dbReference type="InterPro" id="IPR012675">
    <property type="entry name" value="Beta-grasp_dom_sf"/>
</dbReference>
<dbReference type="AlphaFoldDB" id="U1N6X3"/>
<dbReference type="InterPro" id="IPR001041">
    <property type="entry name" value="2Fe-2S_ferredoxin-type"/>
</dbReference>
<organism evidence="2 3">
    <name type="scientific">Haloquadratum walsbyi J07HQW1</name>
    <dbReference type="NCBI Taxonomy" id="1238424"/>
    <lineage>
        <taxon>Archaea</taxon>
        <taxon>Methanobacteriati</taxon>
        <taxon>Methanobacteriota</taxon>
        <taxon>Stenosarchaea group</taxon>
        <taxon>Halobacteria</taxon>
        <taxon>Halobacteriales</taxon>
        <taxon>Haloferacaceae</taxon>
        <taxon>Haloquadratum</taxon>
    </lineage>
</organism>
<evidence type="ECO:0000313" key="3">
    <source>
        <dbReference type="Proteomes" id="UP000030649"/>
    </source>
</evidence>
<reference evidence="2 3" key="1">
    <citation type="journal article" date="2013" name="PLoS ONE">
        <title>Assembly-driven community genomics of a hypersaline microbial ecosystem.</title>
        <authorList>
            <person name="Podell S."/>
            <person name="Ugalde J.A."/>
            <person name="Narasingarao P."/>
            <person name="Banfield J.F."/>
            <person name="Heidelberg K.B."/>
            <person name="Allen E.E."/>
        </authorList>
    </citation>
    <scope>NUCLEOTIDE SEQUENCE [LARGE SCALE GENOMIC DNA]</scope>
    <source>
        <strain evidence="3">J07HQW1</strain>
    </source>
</reference>
<gene>
    <name evidence="2" type="ORF">J07HQW1_02443</name>
</gene>
<dbReference type="CDD" id="cd00207">
    <property type="entry name" value="fer2"/>
    <property type="match status" value="1"/>
</dbReference>
<dbReference type="GO" id="GO:0051536">
    <property type="term" value="F:iron-sulfur cluster binding"/>
    <property type="evidence" value="ECO:0007669"/>
    <property type="project" value="InterPro"/>
</dbReference>
<dbReference type="HOGENOM" id="CLU_082632_10_3_2"/>
<dbReference type="InterPro" id="IPR036010">
    <property type="entry name" value="2Fe-2S_ferredoxin-like_sf"/>
</dbReference>
<proteinExistence type="predicted"/>
<accession>U1N6X3</accession>
<sequence>MSDDVDNIRVIVLHDGTRTEITVRNGTILRDALRNHGFSPYGRLSETLNCGGRGLCATCGVRVRVHDNQQENTSDTQSPPDVSGLTHPDSGPSPNHWHDRLAVRFGYPRLSCQITINEPLTVQLLPEKLLWGGRKNKSEVTDSIYPSDTDNSH</sequence>
<evidence type="ECO:0000256" key="1">
    <source>
        <dbReference type="SAM" id="MobiDB-lite"/>
    </source>
</evidence>
<name>U1N6X3_9EURY</name>
<dbReference type="Proteomes" id="UP000030649">
    <property type="component" value="Unassembled WGS sequence"/>
</dbReference>
<protein>
    <submittedName>
        <fullName evidence="2">Putative metal-binding protein</fullName>
    </submittedName>
</protein>
<feature type="region of interest" description="Disordered" evidence="1">
    <location>
        <begin position="68"/>
        <end position="97"/>
    </location>
</feature>